<dbReference type="Proteomes" id="UP000006447">
    <property type="component" value="Unassembled WGS sequence"/>
</dbReference>
<sequence>MPWCSPHCRTSHPEVEGDDVLADQPHRDQVDLDSLDWLNFLVRLHSTFGIDIPEADYGRLVTLTDVTDYAAARVTHEPPGTTRGGAAGDVRCRIRSALRVIASYSDVAATSRGRTGPLRPGESGGTDQFRGWFGGIVVARTAACVRRSTPNFVSSRDT</sequence>
<accession>I0WS96</accession>
<dbReference type="Gene3D" id="1.10.1200.10">
    <property type="entry name" value="ACP-like"/>
    <property type="match status" value="1"/>
</dbReference>
<dbReference type="InterPro" id="IPR036736">
    <property type="entry name" value="ACP-like_sf"/>
</dbReference>
<dbReference type="Pfam" id="PF00550">
    <property type="entry name" value="PP-binding"/>
    <property type="match status" value="1"/>
</dbReference>
<evidence type="ECO:0000259" key="1">
    <source>
        <dbReference type="Pfam" id="PF00550"/>
    </source>
</evidence>
<organism evidence="2 3">
    <name type="scientific">Rhodococcus opacus RKJ300 = JCM 13270</name>
    <dbReference type="NCBI Taxonomy" id="1165867"/>
    <lineage>
        <taxon>Bacteria</taxon>
        <taxon>Bacillati</taxon>
        <taxon>Actinomycetota</taxon>
        <taxon>Actinomycetes</taxon>
        <taxon>Mycobacteriales</taxon>
        <taxon>Nocardiaceae</taxon>
        <taxon>Rhodococcus</taxon>
    </lineage>
</organism>
<dbReference type="InterPro" id="IPR009081">
    <property type="entry name" value="PP-bd_ACP"/>
</dbReference>
<dbReference type="SUPFAM" id="SSF47336">
    <property type="entry name" value="ACP-like"/>
    <property type="match status" value="1"/>
</dbReference>
<name>I0WS96_RHOOP</name>
<comment type="caution">
    <text evidence="2">The sequence shown here is derived from an EMBL/GenBank/DDBJ whole genome shotgun (WGS) entry which is preliminary data.</text>
</comment>
<evidence type="ECO:0000313" key="3">
    <source>
        <dbReference type="Proteomes" id="UP000006447"/>
    </source>
</evidence>
<protein>
    <submittedName>
        <fullName evidence="2">Phosphopantetheine-binding protein</fullName>
    </submittedName>
</protein>
<dbReference type="EMBL" id="AJJH01000072">
    <property type="protein sequence ID" value="EID79262.1"/>
    <property type="molecule type" value="Genomic_DNA"/>
</dbReference>
<reference evidence="2 3" key="1">
    <citation type="journal article" date="2012" name="J. Bacteriol.">
        <title>Draft genome sequence of the nitrophenol-degrading actinomycete Rhodococcus imtechensis RKJ300.</title>
        <authorList>
            <person name="Vikram S."/>
            <person name="Kumar S."/>
            <person name="Subramanian S."/>
            <person name="Raghava G.P."/>
        </authorList>
    </citation>
    <scope>NUCLEOTIDE SEQUENCE [LARGE SCALE GENOMIC DNA]</scope>
    <source>
        <strain evidence="2 3">RKJ300</strain>
    </source>
</reference>
<dbReference type="AlphaFoldDB" id="I0WS96"/>
<gene>
    <name evidence="2" type="ORF">W59_14296</name>
</gene>
<proteinExistence type="predicted"/>
<evidence type="ECO:0000313" key="2">
    <source>
        <dbReference type="EMBL" id="EID79262.1"/>
    </source>
</evidence>
<dbReference type="PATRIC" id="fig|1165867.3.peg.2908"/>
<feature type="domain" description="Carrier" evidence="1">
    <location>
        <begin position="15"/>
        <end position="69"/>
    </location>
</feature>